<dbReference type="AlphaFoldDB" id="A4S2H3"/>
<dbReference type="OrthoDB" id="1933717at2759"/>
<dbReference type="GeneID" id="5003648"/>
<dbReference type="SUPFAM" id="SSF51735">
    <property type="entry name" value="NAD(P)-binding Rossmann-fold domains"/>
    <property type="match status" value="1"/>
</dbReference>
<organism evidence="3 4">
    <name type="scientific">Ostreococcus lucimarinus (strain CCE9901)</name>
    <dbReference type="NCBI Taxonomy" id="436017"/>
    <lineage>
        <taxon>Eukaryota</taxon>
        <taxon>Viridiplantae</taxon>
        <taxon>Chlorophyta</taxon>
        <taxon>Mamiellophyceae</taxon>
        <taxon>Mamiellales</taxon>
        <taxon>Bathycoccaceae</taxon>
        <taxon>Ostreococcus</taxon>
    </lineage>
</organism>
<dbReference type="STRING" id="436017.A4S2H3"/>
<evidence type="ECO:0000313" key="4">
    <source>
        <dbReference type="Proteomes" id="UP000001568"/>
    </source>
</evidence>
<dbReference type="InterPro" id="IPR036291">
    <property type="entry name" value="NAD(P)-bd_dom_sf"/>
</dbReference>
<dbReference type="PRINTS" id="PR00080">
    <property type="entry name" value="SDRFAMILY"/>
</dbReference>
<feature type="non-terminal residue" evidence="3">
    <location>
        <position position="1"/>
    </location>
</feature>
<gene>
    <name evidence="3" type="ORF">OSTLU_88195</name>
</gene>
<feature type="region of interest" description="Disordered" evidence="2">
    <location>
        <begin position="209"/>
        <end position="233"/>
    </location>
</feature>
<protein>
    <submittedName>
        <fullName evidence="3">Uncharacterized protein</fullName>
    </submittedName>
</protein>
<comment type="similarity">
    <text evidence="1">Belongs to the short-chain dehydrogenases/reductases (SDR) family.</text>
</comment>
<dbReference type="Gramene" id="ABO98044">
    <property type="protein sequence ID" value="ABO98044"/>
    <property type="gene ID" value="OSTLU_88195"/>
</dbReference>
<sequence length="325" mass="33924">VWITGASQGLGEATARACARLGARVVVSGRRAERCAEVAEECARLGAASAKCVVFDVCGTRSELSEACERAFEAAGGTVDVFVNAAGGSQACSALAGDDEDVDKALFQLNAIGAISLTKEVAKRMVAAARRRKAGSIAPKIVGVCSVASKVPAPGQSVYAAAKSAYAAFLNSLRSEIANTGVKVVCVYPGPIATGMNGQERVIFRKNMADSTPSPSASKTAISRTAARPPSTKGRMNVDYVAARIVRSALADVDELVLAPQPIMALTYCVRFFPTLAYAALDVIGPKRARRADAGENMYDLLEKTREILESIGDVDSKDSKGKLA</sequence>
<reference evidence="3 4" key="1">
    <citation type="journal article" date="2007" name="Proc. Natl. Acad. Sci. U.S.A.">
        <title>The tiny eukaryote Ostreococcus provides genomic insights into the paradox of plankton speciation.</title>
        <authorList>
            <person name="Palenik B."/>
            <person name="Grimwood J."/>
            <person name="Aerts A."/>
            <person name="Rouze P."/>
            <person name="Salamov A."/>
            <person name="Putnam N."/>
            <person name="Dupont C."/>
            <person name="Jorgensen R."/>
            <person name="Derelle E."/>
            <person name="Rombauts S."/>
            <person name="Zhou K."/>
            <person name="Otillar R."/>
            <person name="Merchant S.S."/>
            <person name="Podell S."/>
            <person name="Gaasterland T."/>
            <person name="Napoli C."/>
            <person name="Gendler K."/>
            <person name="Manuell A."/>
            <person name="Tai V."/>
            <person name="Vallon O."/>
            <person name="Piganeau G."/>
            <person name="Jancek S."/>
            <person name="Heijde M."/>
            <person name="Jabbari K."/>
            <person name="Bowler C."/>
            <person name="Lohr M."/>
            <person name="Robbens S."/>
            <person name="Werner G."/>
            <person name="Dubchak I."/>
            <person name="Pazour G.J."/>
            <person name="Ren Q."/>
            <person name="Paulsen I."/>
            <person name="Delwiche C."/>
            <person name="Schmutz J."/>
            <person name="Rokhsar D."/>
            <person name="Van de Peer Y."/>
            <person name="Moreau H."/>
            <person name="Grigoriev I.V."/>
        </authorList>
    </citation>
    <scope>NUCLEOTIDE SEQUENCE [LARGE SCALE GENOMIC DNA]</scope>
    <source>
        <strain evidence="3 4">CCE9901</strain>
    </source>
</reference>
<dbReference type="eggNOG" id="KOG1205">
    <property type="taxonomic scope" value="Eukaryota"/>
</dbReference>
<dbReference type="Gene3D" id="3.40.50.720">
    <property type="entry name" value="NAD(P)-binding Rossmann-like Domain"/>
    <property type="match status" value="1"/>
</dbReference>
<evidence type="ECO:0000256" key="1">
    <source>
        <dbReference type="RuleBase" id="RU000363"/>
    </source>
</evidence>
<dbReference type="PANTHER" id="PTHR45274:SF2">
    <property type="entry name" value="NAD(P)-BINDING ROSSMANN-FOLD SUPERFAMILY PROTEIN"/>
    <property type="match status" value="1"/>
</dbReference>
<dbReference type="Proteomes" id="UP000001568">
    <property type="component" value="Chromosome 9"/>
</dbReference>
<dbReference type="RefSeq" id="XP_001419751.1">
    <property type="nucleotide sequence ID" value="XM_001419714.1"/>
</dbReference>
<feature type="compositionally biased region" description="Polar residues" evidence="2">
    <location>
        <begin position="209"/>
        <end position="223"/>
    </location>
</feature>
<dbReference type="PANTHER" id="PTHR45274">
    <property type="entry name" value="NAD(P)-BINDING ROSSMANN-FOLD SUPERFAMILY PROTEIN"/>
    <property type="match status" value="1"/>
</dbReference>
<name>A4S2H3_OSTLU</name>
<dbReference type="KEGG" id="olu:OSTLU_88195"/>
<proteinExistence type="inferred from homology"/>
<evidence type="ECO:0000256" key="2">
    <source>
        <dbReference type="SAM" id="MobiDB-lite"/>
    </source>
</evidence>
<dbReference type="EMBL" id="CP000589">
    <property type="protein sequence ID" value="ABO98044.1"/>
    <property type="molecule type" value="Genomic_DNA"/>
</dbReference>
<evidence type="ECO:0000313" key="3">
    <source>
        <dbReference type="EMBL" id="ABO98044.1"/>
    </source>
</evidence>
<dbReference type="OMA" id="TWAWWLT"/>
<dbReference type="HOGENOM" id="CLU_010194_2_1_1"/>
<accession>A4S2H3</accession>
<keyword evidence="4" id="KW-1185">Reference proteome</keyword>
<dbReference type="Pfam" id="PF00106">
    <property type="entry name" value="adh_short"/>
    <property type="match status" value="1"/>
</dbReference>
<dbReference type="PRINTS" id="PR00081">
    <property type="entry name" value="GDHRDH"/>
</dbReference>
<dbReference type="InterPro" id="IPR002347">
    <property type="entry name" value="SDR_fam"/>
</dbReference>